<dbReference type="InterPro" id="IPR014284">
    <property type="entry name" value="RNA_pol_sigma-70_dom"/>
</dbReference>
<comment type="caution">
    <text evidence="9">The sequence shown here is derived from an EMBL/GenBank/DDBJ whole genome shotgun (WGS) entry which is preliminary data.</text>
</comment>
<keyword evidence="3" id="KW-0731">Sigma factor</keyword>
<keyword evidence="5" id="KW-0804">Transcription</keyword>
<organism evidence="9 10">
    <name type="scientific">Nocardioides nanhaiensis</name>
    <dbReference type="NCBI Taxonomy" id="1476871"/>
    <lineage>
        <taxon>Bacteria</taxon>
        <taxon>Bacillati</taxon>
        <taxon>Actinomycetota</taxon>
        <taxon>Actinomycetes</taxon>
        <taxon>Propionibacteriales</taxon>
        <taxon>Nocardioidaceae</taxon>
        <taxon>Nocardioides</taxon>
    </lineage>
</organism>
<evidence type="ECO:0000313" key="9">
    <source>
        <dbReference type="EMBL" id="GAA4680002.1"/>
    </source>
</evidence>
<protein>
    <submittedName>
        <fullName evidence="9">SigE family RNA polymerase sigma factor</fullName>
    </submittedName>
</protein>
<dbReference type="NCBIfam" id="TIGR02937">
    <property type="entry name" value="sigma70-ECF"/>
    <property type="match status" value="1"/>
</dbReference>
<dbReference type="Gene3D" id="1.10.10.10">
    <property type="entry name" value="Winged helix-like DNA-binding domain superfamily/Winged helix DNA-binding domain"/>
    <property type="match status" value="1"/>
</dbReference>
<name>A0ABP8W4S4_9ACTN</name>
<dbReference type="InterPro" id="IPR036388">
    <property type="entry name" value="WH-like_DNA-bd_sf"/>
</dbReference>
<dbReference type="RefSeq" id="WP_345264618.1">
    <property type="nucleotide sequence ID" value="NZ_BAABIM010000002.1"/>
</dbReference>
<accession>A0ABP8W4S4</accession>
<dbReference type="InterPro" id="IPR014325">
    <property type="entry name" value="RNA_pol_sigma-E_actinobac"/>
</dbReference>
<keyword evidence="2" id="KW-0805">Transcription regulation</keyword>
<dbReference type="NCBIfam" id="TIGR02983">
    <property type="entry name" value="SigE-fam_strep"/>
    <property type="match status" value="1"/>
</dbReference>
<keyword evidence="10" id="KW-1185">Reference proteome</keyword>
<evidence type="ECO:0000256" key="5">
    <source>
        <dbReference type="ARBA" id="ARBA00023163"/>
    </source>
</evidence>
<feature type="region of interest" description="Disordered" evidence="6">
    <location>
        <begin position="82"/>
        <end position="108"/>
    </location>
</feature>
<dbReference type="InterPro" id="IPR013324">
    <property type="entry name" value="RNA_pol_sigma_r3/r4-like"/>
</dbReference>
<sequence>MGGPTGGSTPDADFTEFVAARADRLYRSAYLLTTSEPSAEDLLQTTLTKVYVAWGRVRAAEDPVAYVHGILTKTFLSERRRRSSRDLTFAEPPEPWHPGDTRRPPDTDPAERLALAAALAELAPLDQAVVVLRFWEDQSVAQTATHLGLSQAAVKNRSLRALRALRGLLTEPLDEIPGDTPRHTPNQTSRSNR</sequence>
<dbReference type="PANTHER" id="PTHR43133">
    <property type="entry name" value="RNA POLYMERASE ECF-TYPE SIGMA FACTO"/>
    <property type="match status" value="1"/>
</dbReference>
<evidence type="ECO:0000256" key="6">
    <source>
        <dbReference type="SAM" id="MobiDB-lite"/>
    </source>
</evidence>
<evidence type="ECO:0000313" key="10">
    <source>
        <dbReference type="Proteomes" id="UP001500621"/>
    </source>
</evidence>
<evidence type="ECO:0000256" key="4">
    <source>
        <dbReference type="ARBA" id="ARBA00023125"/>
    </source>
</evidence>
<comment type="similarity">
    <text evidence="1">Belongs to the sigma-70 factor family. ECF subfamily.</text>
</comment>
<dbReference type="Pfam" id="PF08281">
    <property type="entry name" value="Sigma70_r4_2"/>
    <property type="match status" value="1"/>
</dbReference>
<dbReference type="SUPFAM" id="SSF88946">
    <property type="entry name" value="Sigma2 domain of RNA polymerase sigma factors"/>
    <property type="match status" value="1"/>
</dbReference>
<evidence type="ECO:0000256" key="3">
    <source>
        <dbReference type="ARBA" id="ARBA00023082"/>
    </source>
</evidence>
<evidence type="ECO:0000259" key="8">
    <source>
        <dbReference type="Pfam" id="PF08281"/>
    </source>
</evidence>
<feature type="domain" description="RNA polymerase sigma factor 70 region 4 type 2" evidence="8">
    <location>
        <begin position="113"/>
        <end position="165"/>
    </location>
</feature>
<feature type="compositionally biased region" description="Polar residues" evidence="6">
    <location>
        <begin position="183"/>
        <end position="193"/>
    </location>
</feature>
<dbReference type="Gene3D" id="1.10.1740.10">
    <property type="match status" value="1"/>
</dbReference>
<feature type="compositionally biased region" description="Basic and acidic residues" evidence="6">
    <location>
        <begin position="97"/>
        <end position="108"/>
    </location>
</feature>
<dbReference type="SUPFAM" id="SSF88659">
    <property type="entry name" value="Sigma3 and sigma4 domains of RNA polymerase sigma factors"/>
    <property type="match status" value="1"/>
</dbReference>
<dbReference type="InterPro" id="IPR013325">
    <property type="entry name" value="RNA_pol_sigma_r2"/>
</dbReference>
<dbReference type="EMBL" id="BAABIM010000002">
    <property type="protein sequence ID" value="GAA4680002.1"/>
    <property type="molecule type" value="Genomic_DNA"/>
</dbReference>
<dbReference type="InterPro" id="IPR013249">
    <property type="entry name" value="RNA_pol_sigma70_r4_t2"/>
</dbReference>
<proteinExistence type="inferred from homology"/>
<feature type="domain" description="RNA polymerase sigma-70 region 2" evidence="7">
    <location>
        <begin position="19"/>
        <end position="83"/>
    </location>
</feature>
<gene>
    <name evidence="9" type="ORF">GCM10023226_16490</name>
</gene>
<keyword evidence="4" id="KW-0238">DNA-binding</keyword>
<dbReference type="InterPro" id="IPR039425">
    <property type="entry name" value="RNA_pol_sigma-70-like"/>
</dbReference>
<evidence type="ECO:0000259" key="7">
    <source>
        <dbReference type="Pfam" id="PF04542"/>
    </source>
</evidence>
<dbReference type="PANTHER" id="PTHR43133:SF50">
    <property type="entry name" value="ECF RNA POLYMERASE SIGMA FACTOR SIGM"/>
    <property type="match status" value="1"/>
</dbReference>
<dbReference type="Proteomes" id="UP001500621">
    <property type="component" value="Unassembled WGS sequence"/>
</dbReference>
<evidence type="ECO:0000256" key="1">
    <source>
        <dbReference type="ARBA" id="ARBA00010641"/>
    </source>
</evidence>
<dbReference type="InterPro" id="IPR007627">
    <property type="entry name" value="RNA_pol_sigma70_r2"/>
</dbReference>
<dbReference type="Pfam" id="PF04542">
    <property type="entry name" value="Sigma70_r2"/>
    <property type="match status" value="1"/>
</dbReference>
<feature type="region of interest" description="Disordered" evidence="6">
    <location>
        <begin position="172"/>
        <end position="193"/>
    </location>
</feature>
<reference evidence="10" key="1">
    <citation type="journal article" date="2019" name="Int. J. Syst. Evol. Microbiol.">
        <title>The Global Catalogue of Microorganisms (GCM) 10K type strain sequencing project: providing services to taxonomists for standard genome sequencing and annotation.</title>
        <authorList>
            <consortium name="The Broad Institute Genomics Platform"/>
            <consortium name="The Broad Institute Genome Sequencing Center for Infectious Disease"/>
            <person name="Wu L."/>
            <person name="Ma J."/>
        </authorList>
    </citation>
    <scope>NUCLEOTIDE SEQUENCE [LARGE SCALE GENOMIC DNA]</scope>
    <source>
        <strain evidence="10">JCM 18127</strain>
    </source>
</reference>
<evidence type="ECO:0000256" key="2">
    <source>
        <dbReference type="ARBA" id="ARBA00023015"/>
    </source>
</evidence>